<name>A0A061IX62_TRYRA</name>
<organism evidence="3 4">
    <name type="scientific">Trypanosoma rangeli SC58</name>
    <dbReference type="NCBI Taxonomy" id="429131"/>
    <lineage>
        <taxon>Eukaryota</taxon>
        <taxon>Discoba</taxon>
        <taxon>Euglenozoa</taxon>
        <taxon>Kinetoplastea</taxon>
        <taxon>Metakinetoplastina</taxon>
        <taxon>Trypanosomatida</taxon>
        <taxon>Trypanosomatidae</taxon>
        <taxon>Trypanosoma</taxon>
        <taxon>Herpetosoma</taxon>
    </lineage>
</organism>
<feature type="coiled-coil region" evidence="1">
    <location>
        <begin position="257"/>
        <end position="355"/>
    </location>
</feature>
<dbReference type="AlphaFoldDB" id="A0A061IX62"/>
<feature type="region of interest" description="Disordered" evidence="2">
    <location>
        <begin position="1"/>
        <end position="41"/>
    </location>
</feature>
<feature type="coiled-coil region" evidence="1">
    <location>
        <begin position="163"/>
        <end position="230"/>
    </location>
</feature>
<feature type="compositionally biased region" description="Basic residues" evidence="2">
    <location>
        <begin position="1"/>
        <end position="19"/>
    </location>
</feature>
<evidence type="ECO:0000256" key="2">
    <source>
        <dbReference type="SAM" id="MobiDB-lite"/>
    </source>
</evidence>
<accession>A0A061IX62</accession>
<evidence type="ECO:0000313" key="4">
    <source>
        <dbReference type="Proteomes" id="UP000031737"/>
    </source>
</evidence>
<evidence type="ECO:0008006" key="5">
    <source>
        <dbReference type="Google" id="ProtNLM"/>
    </source>
</evidence>
<dbReference type="OrthoDB" id="441129at2759"/>
<feature type="coiled-coil region" evidence="1">
    <location>
        <begin position="64"/>
        <end position="123"/>
    </location>
</feature>
<keyword evidence="1" id="KW-0175">Coiled coil</keyword>
<dbReference type="PANTHER" id="PTHR14845">
    <property type="entry name" value="COILED-COIL DOMAIN-CONTAINING 166"/>
    <property type="match status" value="1"/>
</dbReference>
<evidence type="ECO:0000313" key="3">
    <source>
        <dbReference type="EMBL" id="ESL05572.1"/>
    </source>
</evidence>
<proteinExistence type="predicted"/>
<comment type="caution">
    <text evidence="3">The sequence shown here is derived from an EMBL/GenBank/DDBJ whole genome shotgun (WGS) entry which is preliminary data.</text>
</comment>
<dbReference type="PANTHER" id="PTHR14845:SF0">
    <property type="entry name" value="DUF4515 DOMAIN-CONTAINING PROTEIN"/>
    <property type="match status" value="1"/>
</dbReference>
<reference evidence="3 4" key="1">
    <citation type="submission" date="2013-07" db="EMBL/GenBank/DDBJ databases">
        <authorList>
            <person name="Stoco P.H."/>
            <person name="Wagner G."/>
            <person name="Gerber A."/>
            <person name="Zaha A."/>
            <person name="Thompson C."/>
            <person name="Bartholomeu D.C."/>
            <person name="Luckemeyer D.D."/>
            <person name="Bahia D."/>
            <person name="Loreto E."/>
            <person name="Prestes E.B."/>
            <person name="Lima F.M."/>
            <person name="Rodrigues-Luiz G."/>
            <person name="Vallejo G.A."/>
            <person name="Filho J.F."/>
            <person name="Monteiro K.M."/>
            <person name="Tyler K.M."/>
            <person name="de Almeida L.G."/>
            <person name="Ortiz M.F."/>
            <person name="Siervo M.A."/>
            <person name="de Moraes M.H."/>
            <person name="Cunha O.L."/>
            <person name="Mendonca-Neto R."/>
            <person name="Silva R."/>
            <person name="Teixeira S.M."/>
            <person name="Murta S.M."/>
            <person name="Sincero T.C."/>
            <person name="Mendes T.A."/>
            <person name="Urmenyi T.P."/>
            <person name="Silva V.G."/>
            <person name="da Rocha W.D."/>
            <person name="Andersson B."/>
            <person name="Romanha A.J."/>
            <person name="Steindel M."/>
            <person name="de Vasconcelos A.T."/>
            <person name="Grisard E.C."/>
        </authorList>
    </citation>
    <scope>NUCLEOTIDE SEQUENCE [LARGE SCALE GENOMIC DNA]</scope>
    <source>
        <strain evidence="3 4">SC58</strain>
    </source>
</reference>
<dbReference type="Proteomes" id="UP000031737">
    <property type="component" value="Unassembled WGS sequence"/>
</dbReference>
<protein>
    <recommendedName>
        <fullName evidence="5">Basal body-orientation factor 1</fullName>
    </recommendedName>
</protein>
<gene>
    <name evidence="3" type="ORF">TRSC58_06774</name>
</gene>
<dbReference type="VEuPathDB" id="TriTrypDB:TRSC58_06774"/>
<keyword evidence="4" id="KW-1185">Reference proteome</keyword>
<dbReference type="EMBL" id="AUPL01006774">
    <property type="protein sequence ID" value="ESL05572.1"/>
    <property type="molecule type" value="Genomic_DNA"/>
</dbReference>
<evidence type="ECO:0000256" key="1">
    <source>
        <dbReference type="SAM" id="Coils"/>
    </source>
</evidence>
<sequence length="590" mass="67197">MSTARGMKKKLERKVRGGRLRTFDPTVTGAQRREAPLSNGRETESVLVAATLANRQLQVSTSTSAYYEKVNQKLAQKNEQLENELEEKKQDASVVMKAFEDCLEAAKSANAKLKVDLSAARESAQREVVEAMTAIQDTLESRDYHLLSLQKRIEWLEEELASVNAFRDARDTHQREMEALKKAYADEQNNHARDSQTLRLQLMEERVRIKAEEQRLLQRHEEDVRNLALKLLGQKTREVDEENQQLLGEKLFLWGDAKAAREQAENVQRENIELRRSAALARSAEAEYTAGAARKRREMKLLKEQIETTEENLNKVVEDYEQRLQKQAKEHATALRQLTQERDAAKCSAERFCRELVKLRSLSQKMVERRTELEMFFYDALAHVRREKLEENRRGARSTGYQHTNPSFFQPTAPRLRKRDGELLMIGDRGMQLPLTPFSRLGGGESNTLCQSKGTPFSDGGMGTNTLPLVALTRSECDIAQGNRLIPAKEWHYGGSGVLQTRFPPLAEESLLTHSDFSCVPNVPTLKDLQSIEISQLSWKDKERVLQLLFKQLQGRVNSSKGKQCTSREDADFLVGGVAVNPETHTFLTE</sequence>